<sequence>MPLVGSIASMSPVIHRRKQQIMSSEPIEFDPHGDVKLQVGQEDESGPIMFTACSRTLARVSPVFERMLFGNFAESKQNVTSGNKEWIVKLPADKAVPLAVFMYISHGHLHRVPKRLSISELYDLTALTNYYDSTRILGPWIHSWMQTVEREAGESQISMAQALWVSWEFGRQDLFMRIAHKMLMDAEGPVGSGEPLFQDLRMPPGVIERIDAIRVDTIQALLDVLHDMVENLIVVDEKPRWCHYAEWMGPHRCESMILGSMTFCLARAGLWPLPDPEDVEYSILGLYRKMTSLIIHDIGTAAEKPLVDHHECNPGPFLLSEVKKIINGIANPVTEMHCKFMDEQVHRLNQA</sequence>
<dbReference type="EMBL" id="LKCW01000199">
    <property type="protein sequence ID" value="KPM36555.1"/>
    <property type="molecule type" value="Genomic_DNA"/>
</dbReference>
<dbReference type="Proteomes" id="UP000050424">
    <property type="component" value="Unassembled WGS sequence"/>
</dbReference>
<protein>
    <recommendedName>
        <fullName evidence="3">BTB domain-containing protein</fullName>
    </recommendedName>
</protein>
<keyword evidence="2" id="KW-1185">Reference proteome</keyword>
<accession>A0A0P7B854</accession>
<evidence type="ECO:0000313" key="1">
    <source>
        <dbReference type="EMBL" id="KPM36555.1"/>
    </source>
</evidence>
<evidence type="ECO:0000313" key="2">
    <source>
        <dbReference type="Proteomes" id="UP000050424"/>
    </source>
</evidence>
<proteinExistence type="predicted"/>
<dbReference type="InterPro" id="IPR011333">
    <property type="entry name" value="SKP1/BTB/POZ_sf"/>
</dbReference>
<name>A0A0P7B854_9HYPO</name>
<dbReference type="OrthoDB" id="5275938at2759"/>
<dbReference type="STRING" id="78410.A0A0P7B854"/>
<dbReference type="AlphaFoldDB" id="A0A0P7B854"/>
<gene>
    <name evidence="1" type="ORF">AK830_g10014</name>
</gene>
<reference evidence="1 2" key="1">
    <citation type="submission" date="2015-09" db="EMBL/GenBank/DDBJ databases">
        <title>Draft genome of a European isolate of the apple canker pathogen Neonectria ditissima.</title>
        <authorList>
            <person name="Gomez-Cortecero A."/>
            <person name="Harrison R.J."/>
            <person name="Armitage A.D."/>
        </authorList>
    </citation>
    <scope>NUCLEOTIDE SEQUENCE [LARGE SCALE GENOMIC DNA]</scope>
    <source>
        <strain evidence="1 2">R09/05</strain>
    </source>
</reference>
<evidence type="ECO:0008006" key="3">
    <source>
        <dbReference type="Google" id="ProtNLM"/>
    </source>
</evidence>
<organism evidence="1 2">
    <name type="scientific">Neonectria ditissima</name>
    <dbReference type="NCBI Taxonomy" id="78410"/>
    <lineage>
        <taxon>Eukaryota</taxon>
        <taxon>Fungi</taxon>
        <taxon>Dikarya</taxon>
        <taxon>Ascomycota</taxon>
        <taxon>Pezizomycotina</taxon>
        <taxon>Sordariomycetes</taxon>
        <taxon>Hypocreomycetidae</taxon>
        <taxon>Hypocreales</taxon>
        <taxon>Nectriaceae</taxon>
        <taxon>Neonectria</taxon>
    </lineage>
</organism>
<dbReference type="Gene3D" id="3.30.710.10">
    <property type="entry name" value="Potassium Channel Kv1.1, Chain A"/>
    <property type="match status" value="1"/>
</dbReference>
<comment type="caution">
    <text evidence="1">The sequence shown here is derived from an EMBL/GenBank/DDBJ whole genome shotgun (WGS) entry which is preliminary data.</text>
</comment>